<reference evidence="4" key="2">
    <citation type="submission" date="2023-05" db="EMBL/GenBank/DDBJ databases">
        <authorList>
            <consortium name="Lawrence Berkeley National Laboratory"/>
            <person name="Steindorff A."/>
            <person name="Hensen N."/>
            <person name="Bonometti L."/>
            <person name="Westerberg I."/>
            <person name="Brannstrom I.O."/>
            <person name="Guillou S."/>
            <person name="Cros-Aarteil S."/>
            <person name="Calhoun S."/>
            <person name="Haridas S."/>
            <person name="Kuo A."/>
            <person name="Mondo S."/>
            <person name="Pangilinan J."/>
            <person name="Riley R."/>
            <person name="Labutti K."/>
            <person name="Andreopoulos B."/>
            <person name="Lipzen A."/>
            <person name="Chen C."/>
            <person name="Yanf M."/>
            <person name="Daum C."/>
            <person name="Ng V."/>
            <person name="Clum A."/>
            <person name="Ohm R."/>
            <person name="Martin F."/>
            <person name="Silar P."/>
            <person name="Natvig D."/>
            <person name="Lalanne C."/>
            <person name="Gautier V."/>
            <person name="Ament-Velasquez S.L."/>
            <person name="Kruys A."/>
            <person name="Hutchinson M.I."/>
            <person name="Powell A.J."/>
            <person name="Barry K."/>
            <person name="Miller A.N."/>
            <person name="Grigoriev I.V."/>
            <person name="Debuchy R."/>
            <person name="Gladieux P."/>
            <person name="Thoren M.H."/>
            <person name="Johannesson H."/>
        </authorList>
    </citation>
    <scope>NUCLEOTIDE SEQUENCE</scope>
    <source>
        <strain evidence="4">CBS 990.96</strain>
    </source>
</reference>
<name>A0AAN7GX93_9PEZI</name>
<keyword evidence="2" id="KW-0560">Oxidoreductase</keyword>
<dbReference type="Gene3D" id="3.90.180.10">
    <property type="entry name" value="Medium-chain alcohol dehydrogenases, catalytic domain"/>
    <property type="match status" value="1"/>
</dbReference>
<evidence type="ECO:0000313" key="4">
    <source>
        <dbReference type="EMBL" id="KAK4224390.1"/>
    </source>
</evidence>
<dbReference type="SMART" id="SM00829">
    <property type="entry name" value="PKS_ER"/>
    <property type="match status" value="1"/>
</dbReference>
<feature type="domain" description="Enoyl reductase (ER)" evidence="3">
    <location>
        <begin position="21"/>
        <end position="366"/>
    </location>
</feature>
<dbReference type="SUPFAM" id="SSF50129">
    <property type="entry name" value="GroES-like"/>
    <property type="match status" value="1"/>
</dbReference>
<reference evidence="4" key="1">
    <citation type="journal article" date="2023" name="Mol. Phylogenet. Evol.">
        <title>Genome-scale phylogeny and comparative genomics of the fungal order Sordariales.</title>
        <authorList>
            <person name="Hensen N."/>
            <person name="Bonometti L."/>
            <person name="Westerberg I."/>
            <person name="Brannstrom I.O."/>
            <person name="Guillou S."/>
            <person name="Cros-Aarteil S."/>
            <person name="Calhoun S."/>
            <person name="Haridas S."/>
            <person name="Kuo A."/>
            <person name="Mondo S."/>
            <person name="Pangilinan J."/>
            <person name="Riley R."/>
            <person name="LaButti K."/>
            <person name="Andreopoulos B."/>
            <person name="Lipzen A."/>
            <person name="Chen C."/>
            <person name="Yan M."/>
            <person name="Daum C."/>
            <person name="Ng V."/>
            <person name="Clum A."/>
            <person name="Steindorff A."/>
            <person name="Ohm R.A."/>
            <person name="Martin F."/>
            <person name="Silar P."/>
            <person name="Natvig D.O."/>
            <person name="Lalanne C."/>
            <person name="Gautier V."/>
            <person name="Ament-Velasquez S.L."/>
            <person name="Kruys A."/>
            <person name="Hutchinson M.I."/>
            <person name="Powell A.J."/>
            <person name="Barry K."/>
            <person name="Miller A.N."/>
            <person name="Grigoriev I.V."/>
            <person name="Debuchy R."/>
            <person name="Gladieux P."/>
            <person name="Hiltunen Thoren M."/>
            <person name="Johannesson H."/>
        </authorList>
    </citation>
    <scope>NUCLEOTIDE SEQUENCE</scope>
    <source>
        <strain evidence="4">CBS 990.96</strain>
    </source>
</reference>
<dbReference type="AlphaFoldDB" id="A0AAN7GX93"/>
<dbReference type="EMBL" id="MU865394">
    <property type="protein sequence ID" value="KAK4224390.1"/>
    <property type="molecule type" value="Genomic_DNA"/>
</dbReference>
<evidence type="ECO:0000313" key="5">
    <source>
        <dbReference type="Proteomes" id="UP001301958"/>
    </source>
</evidence>
<organism evidence="4 5">
    <name type="scientific">Podospora fimiseda</name>
    <dbReference type="NCBI Taxonomy" id="252190"/>
    <lineage>
        <taxon>Eukaryota</taxon>
        <taxon>Fungi</taxon>
        <taxon>Dikarya</taxon>
        <taxon>Ascomycota</taxon>
        <taxon>Pezizomycotina</taxon>
        <taxon>Sordariomycetes</taxon>
        <taxon>Sordariomycetidae</taxon>
        <taxon>Sordariales</taxon>
        <taxon>Podosporaceae</taxon>
        <taxon>Podospora</taxon>
    </lineage>
</organism>
<dbReference type="GO" id="GO:0016651">
    <property type="term" value="F:oxidoreductase activity, acting on NAD(P)H"/>
    <property type="evidence" value="ECO:0007669"/>
    <property type="project" value="InterPro"/>
</dbReference>
<comment type="similarity">
    <text evidence="1">Belongs to the zinc-containing alcohol dehydrogenase family.</text>
</comment>
<dbReference type="CDD" id="cd08249">
    <property type="entry name" value="enoyl_reductase_like"/>
    <property type="match status" value="1"/>
</dbReference>
<evidence type="ECO:0000259" key="3">
    <source>
        <dbReference type="SMART" id="SM00829"/>
    </source>
</evidence>
<dbReference type="InterPro" id="IPR013149">
    <property type="entry name" value="ADH-like_C"/>
</dbReference>
<accession>A0AAN7GX93</accession>
<dbReference type="Gene3D" id="3.40.50.720">
    <property type="entry name" value="NAD(P)-binding Rossmann-like Domain"/>
    <property type="match status" value="1"/>
</dbReference>
<evidence type="ECO:0000256" key="1">
    <source>
        <dbReference type="ARBA" id="ARBA00008072"/>
    </source>
</evidence>
<dbReference type="InterPro" id="IPR020843">
    <property type="entry name" value="ER"/>
</dbReference>
<protein>
    <submittedName>
        <fullName evidence="4">Zinc-binding dehydrogenase family</fullName>
    </submittedName>
</protein>
<dbReference type="InterPro" id="IPR047122">
    <property type="entry name" value="Trans-enoyl_RdTase-like"/>
</dbReference>
<sequence>MPSADPIRSLPKKQTAIVAEGPSQVAIHYDAPVPFLAPDMAIVRTHAVALNPIDAKILDYSASAGAIHGHDFAGTVVALGADALKENKLQIGDRVCGFVHGMNKLRPDVGAFAQYVGATADLLLKIPDEMRFEEAAGLGMGVGTAALALWIELGIPAALEDLKGNNGDLTPGAFVFVAGGSTATGTRAIQLLQRAGLRPVTTCSPSNFDLVRRFGAEFAIDYRAPTAASDIRKYTKNELAYAFDCVTTAETTKLCYEAMGRAGGRYCAVEPFRDADIQARALTVKPSWVMALTIFGRKVAIDGEYGREATPEHHKFGAEAYAVVQELLDDGLIDPHPVKVMPGGWQGVIESIDVIRGQSVSGYKLVHLVN</sequence>
<dbReference type="PANTHER" id="PTHR45348">
    <property type="entry name" value="HYPOTHETICAL OXIDOREDUCTASE (EUROFUNG)"/>
    <property type="match status" value="1"/>
</dbReference>
<comment type="caution">
    <text evidence="4">The sequence shown here is derived from an EMBL/GenBank/DDBJ whole genome shotgun (WGS) entry which is preliminary data.</text>
</comment>
<dbReference type="Pfam" id="PF08240">
    <property type="entry name" value="ADH_N"/>
    <property type="match status" value="1"/>
</dbReference>
<dbReference type="InterPro" id="IPR036291">
    <property type="entry name" value="NAD(P)-bd_dom_sf"/>
</dbReference>
<gene>
    <name evidence="4" type="ORF">QBC38DRAFT_18112</name>
</gene>
<keyword evidence="5" id="KW-1185">Reference proteome</keyword>
<dbReference type="Proteomes" id="UP001301958">
    <property type="component" value="Unassembled WGS sequence"/>
</dbReference>
<dbReference type="InterPro" id="IPR011032">
    <property type="entry name" value="GroES-like_sf"/>
</dbReference>
<dbReference type="SUPFAM" id="SSF51735">
    <property type="entry name" value="NAD(P)-binding Rossmann-fold domains"/>
    <property type="match status" value="1"/>
</dbReference>
<evidence type="ECO:0000256" key="2">
    <source>
        <dbReference type="ARBA" id="ARBA00023002"/>
    </source>
</evidence>
<dbReference type="Pfam" id="PF00107">
    <property type="entry name" value="ADH_zinc_N"/>
    <property type="match status" value="1"/>
</dbReference>
<proteinExistence type="inferred from homology"/>
<dbReference type="InterPro" id="IPR013154">
    <property type="entry name" value="ADH-like_N"/>
</dbReference>
<dbReference type="PANTHER" id="PTHR45348:SF2">
    <property type="entry name" value="ZINC-TYPE ALCOHOL DEHYDROGENASE-LIKE PROTEIN C2E1P3.01"/>
    <property type="match status" value="1"/>
</dbReference>